<proteinExistence type="predicted"/>
<comment type="subcellular location">
    <subcellularLocation>
        <location evidence="1">Mitochondrion</location>
    </subcellularLocation>
</comment>
<dbReference type="Gene3D" id="3.10.450.240">
    <property type="match status" value="1"/>
</dbReference>
<dbReference type="PANTHER" id="PTHR28554:SF1">
    <property type="entry name" value="LARGE RIBOSOMAL SUBUNIT PROTEIN ML45"/>
    <property type="match status" value="1"/>
</dbReference>
<evidence type="ECO:0008006" key="6">
    <source>
        <dbReference type="Google" id="ProtNLM"/>
    </source>
</evidence>
<keyword evidence="2" id="KW-0809">Transit peptide</keyword>
<dbReference type="GO" id="GO:0005739">
    <property type="term" value="C:mitochondrion"/>
    <property type="evidence" value="ECO:0007669"/>
    <property type="project" value="UniProtKB-SubCell"/>
</dbReference>
<dbReference type="Proteomes" id="UP000801428">
    <property type="component" value="Unassembled WGS sequence"/>
</dbReference>
<comment type="caution">
    <text evidence="4">The sequence shown here is derived from an EMBL/GenBank/DDBJ whole genome shotgun (WGS) entry which is preliminary data.</text>
</comment>
<evidence type="ECO:0000313" key="4">
    <source>
        <dbReference type="EMBL" id="KAF3004152.1"/>
    </source>
</evidence>
<name>A0A9P4TH47_CURKU</name>
<dbReference type="PANTHER" id="PTHR28554">
    <property type="entry name" value="39S RIBOSOMAL PROTEIN L45, MITOCHONDRIAL"/>
    <property type="match status" value="1"/>
</dbReference>
<evidence type="ECO:0000256" key="1">
    <source>
        <dbReference type="ARBA" id="ARBA00004173"/>
    </source>
</evidence>
<protein>
    <recommendedName>
        <fullName evidence="6">Tim44-like domain-containing protein</fullName>
    </recommendedName>
</protein>
<accession>A0A9P4TH47</accession>
<sequence length="348" mass="39299">MSAQIPLRIARSPAHPLRRQCLFQRRTAPSTPRCVPATSARAFSSTPAQLRKKENRIVDTRMQMAGAEATIYGQPAPSNRQQEAGESEQMAEDIGLLQNTIIRAPFSKLPSPTSWEFYSYFWTFVKSRFTGLYTRSHYKRCIHKKGIASYLPIDFLKKQDLKNKAKKMYKRYYDALAAGDAKALQNVCLPPLAITARNQIAARGAVKTSWQLLKFKSARIVSHRCAPLGSDNPDTSFRQCIVRLESEQQLSIAPVSSLSVSHKTRAPKWAPGSAQGKQTAVSVEQNAERKQHSNVETVVEYVVMQTRVMNGKPEEWKLWGFTSETTPERLQQDDEYWARMLSIQSSSA</sequence>
<dbReference type="InterPro" id="IPR051975">
    <property type="entry name" value="mtLSU_mL45"/>
</dbReference>
<reference evidence="4" key="1">
    <citation type="submission" date="2019-04" db="EMBL/GenBank/DDBJ databases">
        <title>Sequencing of skin fungus with MAO and IRED activity.</title>
        <authorList>
            <person name="Marsaioli A.J."/>
            <person name="Bonatto J.M.C."/>
            <person name="Reis Junior O."/>
        </authorList>
    </citation>
    <scope>NUCLEOTIDE SEQUENCE</scope>
    <source>
        <strain evidence="4">30M1</strain>
    </source>
</reference>
<evidence type="ECO:0000256" key="2">
    <source>
        <dbReference type="ARBA" id="ARBA00022946"/>
    </source>
</evidence>
<keyword evidence="5" id="KW-1185">Reference proteome</keyword>
<dbReference type="OrthoDB" id="19619at2759"/>
<organism evidence="4 5">
    <name type="scientific">Curvularia kusanoi</name>
    <name type="common">Cochliobolus kusanoi</name>
    <dbReference type="NCBI Taxonomy" id="90978"/>
    <lineage>
        <taxon>Eukaryota</taxon>
        <taxon>Fungi</taxon>
        <taxon>Dikarya</taxon>
        <taxon>Ascomycota</taxon>
        <taxon>Pezizomycotina</taxon>
        <taxon>Dothideomycetes</taxon>
        <taxon>Pleosporomycetidae</taxon>
        <taxon>Pleosporales</taxon>
        <taxon>Pleosporineae</taxon>
        <taxon>Pleosporaceae</taxon>
        <taxon>Curvularia</taxon>
    </lineage>
</organism>
<keyword evidence="3" id="KW-0496">Mitochondrion</keyword>
<evidence type="ECO:0000256" key="3">
    <source>
        <dbReference type="ARBA" id="ARBA00023128"/>
    </source>
</evidence>
<dbReference type="AlphaFoldDB" id="A0A9P4TH47"/>
<dbReference type="EMBL" id="SWKU01000008">
    <property type="protein sequence ID" value="KAF3004152.1"/>
    <property type="molecule type" value="Genomic_DNA"/>
</dbReference>
<evidence type="ECO:0000313" key="5">
    <source>
        <dbReference type="Proteomes" id="UP000801428"/>
    </source>
</evidence>
<gene>
    <name evidence="4" type="ORF">E8E13_005302</name>
</gene>